<gene>
    <name evidence="1" type="ordered locus">B5T_02545</name>
</gene>
<dbReference type="OrthoDB" id="9801692at2"/>
<accession>K0CGK4</accession>
<sequence length="307" mass="34154">MNTVFTRTDKIHDGPNQTRRPDFPAPLLLCLFLAMLPAMALSGGQREGSTSAQPDAVQQALEGNHRSVANRARDDARKPGETLTFWGFQPDMTVVEVWPGGGWYTEILAPSLRDRGKLIAANFPDDAKPDWRAAMARAYREKLAAHPQVYDQVKIVPFDPPAHPDLAPSGTADMVILSRHFHNFILGGIVDEVLSASRRALRPGGVLAIVQHRAKPDATPEAEQRTGYVREQWLVKKVESAGFILKASSPLNHNPRDSREHEDAVWSLPPSLRTCKQLADPSKQIACREKYTAIGESDRMTLRFIRQ</sequence>
<protein>
    <submittedName>
        <fullName evidence="1">Methyltransferase type 12</fullName>
    </submittedName>
</protein>
<dbReference type="STRING" id="930169.B5T_02545"/>
<keyword evidence="1" id="KW-0808">Transferase</keyword>
<dbReference type="CDD" id="cd02440">
    <property type="entry name" value="AdoMet_MTases"/>
    <property type="match status" value="1"/>
</dbReference>
<organism evidence="1 2">
    <name type="scientific">Alcanivorax dieselolei (strain DSM 16502 / CGMCC 1.3690 / MCCC 1A00001 / B-5)</name>
    <name type="common">Alloalcanivorax dieselolei</name>
    <dbReference type="NCBI Taxonomy" id="930169"/>
    <lineage>
        <taxon>Bacteria</taxon>
        <taxon>Pseudomonadati</taxon>
        <taxon>Pseudomonadota</taxon>
        <taxon>Gammaproteobacteria</taxon>
        <taxon>Oceanospirillales</taxon>
        <taxon>Alcanivoracaceae</taxon>
        <taxon>Alloalcanivorax</taxon>
    </lineage>
</organism>
<dbReference type="AlphaFoldDB" id="K0CGK4"/>
<keyword evidence="1" id="KW-0489">Methyltransferase</keyword>
<evidence type="ECO:0000313" key="2">
    <source>
        <dbReference type="Proteomes" id="UP000006286"/>
    </source>
</evidence>
<dbReference type="GO" id="GO:0032259">
    <property type="term" value="P:methylation"/>
    <property type="evidence" value="ECO:0007669"/>
    <property type="project" value="UniProtKB-KW"/>
</dbReference>
<dbReference type="GO" id="GO:0008168">
    <property type="term" value="F:methyltransferase activity"/>
    <property type="evidence" value="ECO:0007669"/>
    <property type="project" value="UniProtKB-KW"/>
</dbReference>
<dbReference type="Gene3D" id="3.40.50.150">
    <property type="entry name" value="Vaccinia Virus protein VP39"/>
    <property type="match status" value="1"/>
</dbReference>
<dbReference type="PIRSF" id="PIRSF031679">
    <property type="entry name" value="Mtase_Alr7345_prd"/>
    <property type="match status" value="1"/>
</dbReference>
<proteinExistence type="predicted"/>
<reference evidence="1 2" key="1">
    <citation type="journal article" date="2012" name="J. Bacteriol.">
        <title>Complete genome sequence of Alcanivorax dieselolei type strain B5.</title>
        <authorList>
            <person name="Lai Q."/>
            <person name="Li W."/>
            <person name="Shao Z."/>
        </authorList>
    </citation>
    <scope>NUCLEOTIDE SEQUENCE [LARGE SCALE GENOMIC DNA]</scope>
    <source>
        <strain evidence="2">DSM 16502 / CGMCC 1.3690 / B-5</strain>
    </source>
</reference>
<dbReference type="InterPro" id="IPR029063">
    <property type="entry name" value="SAM-dependent_MTases_sf"/>
</dbReference>
<dbReference type="PATRIC" id="fig|930169.3.peg.2513"/>
<dbReference type="SUPFAM" id="SSF53335">
    <property type="entry name" value="S-adenosyl-L-methionine-dependent methyltransferases"/>
    <property type="match status" value="1"/>
</dbReference>
<dbReference type="RefSeq" id="WP_014994888.1">
    <property type="nucleotide sequence ID" value="NC_018691.1"/>
</dbReference>
<evidence type="ECO:0000313" key="1">
    <source>
        <dbReference type="EMBL" id="AFT70817.1"/>
    </source>
</evidence>
<dbReference type="eggNOG" id="COG4798">
    <property type="taxonomic scope" value="Bacteria"/>
</dbReference>
<dbReference type="InterPro" id="IPR016980">
    <property type="entry name" value="S-AdoMet-dep_MeTrfase_Alr7345"/>
</dbReference>
<keyword evidence="2" id="KW-1185">Reference proteome</keyword>
<dbReference type="EMBL" id="CP003466">
    <property type="protein sequence ID" value="AFT70817.1"/>
    <property type="molecule type" value="Genomic_DNA"/>
</dbReference>
<name>K0CGK4_ALCDB</name>
<dbReference type="HOGENOM" id="CLU_072291_0_0_6"/>
<dbReference type="Proteomes" id="UP000006286">
    <property type="component" value="Chromosome"/>
</dbReference>
<dbReference type="KEGG" id="adi:B5T_02545"/>